<dbReference type="Gene3D" id="3.30.360.10">
    <property type="entry name" value="Dihydrodipicolinate Reductase, domain 2"/>
    <property type="match status" value="1"/>
</dbReference>
<feature type="domain" description="Myo-inositol-1-phosphate synthase GAPDH-like" evidence="2">
    <location>
        <begin position="211"/>
        <end position="316"/>
    </location>
</feature>
<proteinExistence type="inferred from homology"/>
<evidence type="ECO:0000259" key="2">
    <source>
        <dbReference type="Pfam" id="PF01658"/>
    </source>
</evidence>
<reference evidence="3" key="1">
    <citation type="journal article" date="2020" name="mSystems">
        <title>Genome- and Community-Level Interaction Insights into Carbon Utilization and Element Cycling Functions of Hydrothermarchaeota in Hydrothermal Sediment.</title>
        <authorList>
            <person name="Zhou Z."/>
            <person name="Liu Y."/>
            <person name="Xu W."/>
            <person name="Pan J."/>
            <person name="Luo Z.H."/>
            <person name="Li M."/>
        </authorList>
    </citation>
    <scope>NUCLEOTIDE SEQUENCE [LARGE SCALE GENOMIC DNA]</scope>
    <source>
        <strain evidence="3">SpSt-642</strain>
    </source>
</reference>
<dbReference type="GO" id="GO:0006021">
    <property type="term" value="P:inositol biosynthetic process"/>
    <property type="evidence" value="ECO:0007669"/>
    <property type="project" value="InterPro"/>
</dbReference>
<dbReference type="PANTHER" id="PTHR43125:SF1">
    <property type="entry name" value="INOSITOL-3-PHOSPHATE SYNTHASE"/>
    <property type="match status" value="1"/>
</dbReference>
<dbReference type="EMBL" id="DTBJ01000051">
    <property type="protein sequence ID" value="HGM59088.1"/>
    <property type="molecule type" value="Genomic_DNA"/>
</dbReference>
<organism evidence="3">
    <name type="scientific">Staphylothermus marinus</name>
    <dbReference type="NCBI Taxonomy" id="2280"/>
    <lineage>
        <taxon>Archaea</taxon>
        <taxon>Thermoproteota</taxon>
        <taxon>Thermoprotei</taxon>
        <taxon>Desulfurococcales</taxon>
        <taxon>Desulfurococcaceae</taxon>
        <taxon>Staphylothermus</taxon>
    </lineage>
</organism>
<dbReference type="Gene3D" id="3.40.50.720">
    <property type="entry name" value="NAD(P)-binding Rossmann-like Domain"/>
    <property type="match status" value="1"/>
</dbReference>
<dbReference type="PIRSF" id="PIRSF015578">
    <property type="entry name" value="Myoinos-ppht_syn"/>
    <property type="match status" value="1"/>
</dbReference>
<comment type="caution">
    <text evidence="3">The sequence shown here is derived from an EMBL/GenBank/DDBJ whole genome shotgun (WGS) entry which is preliminary data.</text>
</comment>
<accession>A0A7C4HG45</accession>
<protein>
    <submittedName>
        <fullName evidence="3">Myo-inositol-1-phosphate synthase</fullName>
    </submittedName>
</protein>
<comment type="similarity">
    <text evidence="1">Belongs to the myo-inositol 1-phosphate synthase family.</text>
</comment>
<dbReference type="InterPro" id="IPR052199">
    <property type="entry name" value="MIPS"/>
</dbReference>
<dbReference type="InterPro" id="IPR036291">
    <property type="entry name" value="NAD(P)-bd_dom_sf"/>
</dbReference>
<name>A0A7C4HG45_STAMA</name>
<dbReference type="Pfam" id="PF01658">
    <property type="entry name" value="Inos-1-P_synth"/>
    <property type="match status" value="1"/>
</dbReference>
<evidence type="ECO:0000256" key="1">
    <source>
        <dbReference type="ARBA" id="ARBA00010813"/>
    </source>
</evidence>
<dbReference type="InterPro" id="IPR002587">
    <property type="entry name" value="Myo-inos-1-P_Synthase"/>
</dbReference>
<gene>
    <name evidence="3" type="ORF">ENU14_05865</name>
</gene>
<dbReference type="AlphaFoldDB" id="A0A7C4HG45"/>
<dbReference type="InterPro" id="IPR013021">
    <property type="entry name" value="Myo-inos-1-P_Synthase_GAPDH"/>
</dbReference>
<sequence length="379" mass="42687">MIRVAILGQGLVATHFAVGLERLKRNEIRDYGVPLRDRIKYSYDDIEIVVSYDVDKSKIGRTVYDIALKVFDERNVPSTLKDIEIREGIHLGSLKGLPFEASGREEKIGLDNAIEEIVDDWKNLGIDIVLNLITTEPAVEFMELSKLQEALETTRLSATQAYAYALARYSRRSRSSAFINNIPVPIANDDAFVKLYVESNAVVFGDDASTGATPLTSDILEHMRERNRFVIDIAQFNIGGNTDFLSLDQPERNVMKKHTKSSIVRDILGYEAPNYIKPTGYLEPLGDKKFVAMILEYLSFNEFKDEIYIVARINDSPALAGLLVDLVRLGKIAIDRGVYGTCYPINAFYMKRPGPRGSKAIAKFKAYQMLLEWLGLNEN</sequence>
<dbReference type="SUPFAM" id="SSF55347">
    <property type="entry name" value="Glyceraldehyde-3-phosphate dehydrogenase-like, C-terminal domain"/>
    <property type="match status" value="1"/>
</dbReference>
<dbReference type="GO" id="GO:0008654">
    <property type="term" value="P:phospholipid biosynthetic process"/>
    <property type="evidence" value="ECO:0007669"/>
    <property type="project" value="InterPro"/>
</dbReference>
<evidence type="ECO:0000313" key="3">
    <source>
        <dbReference type="EMBL" id="HGM59088.1"/>
    </source>
</evidence>
<dbReference type="GO" id="GO:0004512">
    <property type="term" value="F:inositol-3-phosphate synthase activity"/>
    <property type="evidence" value="ECO:0007669"/>
    <property type="project" value="InterPro"/>
</dbReference>
<dbReference type="PANTHER" id="PTHR43125">
    <property type="entry name" value="INOSITOL-3-PHOSPHATE SYNTHASE"/>
    <property type="match status" value="1"/>
</dbReference>
<dbReference type="SUPFAM" id="SSF51735">
    <property type="entry name" value="NAD(P)-binding Rossmann-fold domains"/>
    <property type="match status" value="1"/>
</dbReference>